<name>A0A6G4WDK2_9HYPH</name>
<dbReference type="SUPFAM" id="SSF53448">
    <property type="entry name" value="Nucleotide-diphospho-sugar transferases"/>
    <property type="match status" value="1"/>
</dbReference>
<evidence type="ECO:0000313" key="2">
    <source>
        <dbReference type="EMBL" id="NGO52220.1"/>
    </source>
</evidence>
<dbReference type="AlphaFoldDB" id="A0A6G4WDK2"/>
<evidence type="ECO:0000259" key="1">
    <source>
        <dbReference type="Pfam" id="PF00535"/>
    </source>
</evidence>
<keyword evidence="3" id="KW-1185">Reference proteome</keyword>
<dbReference type="Proteomes" id="UP001642900">
    <property type="component" value="Unassembled WGS sequence"/>
</dbReference>
<dbReference type="InterPro" id="IPR050834">
    <property type="entry name" value="Glycosyltransf_2"/>
</dbReference>
<comment type="caution">
    <text evidence="2">The sequence shown here is derived from an EMBL/GenBank/DDBJ whole genome shotgun (WGS) entry which is preliminary data.</text>
</comment>
<dbReference type="Gene3D" id="3.90.550.10">
    <property type="entry name" value="Spore Coat Polysaccharide Biosynthesis Protein SpsA, Chain A"/>
    <property type="match status" value="1"/>
</dbReference>
<protein>
    <submittedName>
        <fullName evidence="2">Glycosyltransferase family 2 protein</fullName>
    </submittedName>
</protein>
<organism evidence="2 3">
    <name type="scientific">Allomesorhizobium camelthorni</name>
    <dbReference type="NCBI Taxonomy" id="475069"/>
    <lineage>
        <taxon>Bacteria</taxon>
        <taxon>Pseudomonadati</taxon>
        <taxon>Pseudomonadota</taxon>
        <taxon>Alphaproteobacteria</taxon>
        <taxon>Hyphomicrobiales</taxon>
        <taxon>Phyllobacteriaceae</taxon>
        <taxon>Allomesorhizobium</taxon>
    </lineage>
</organism>
<feature type="domain" description="Glycosyltransferase 2-like" evidence="1">
    <location>
        <begin position="8"/>
        <end position="102"/>
    </location>
</feature>
<dbReference type="RefSeq" id="WP_165028411.1">
    <property type="nucleotide sequence ID" value="NZ_JAAKZF010000015.1"/>
</dbReference>
<evidence type="ECO:0000313" key="3">
    <source>
        <dbReference type="Proteomes" id="UP001642900"/>
    </source>
</evidence>
<accession>A0A6G4WDK2</accession>
<sequence length="304" mass="33802">MQKVPLTLIIPVYGRPDALDRALRSVDGQDSLPEEVVVVDDGSPVPSAIDPDLARRLNVRLIRHEGNRGPAAARNTGMREARTDWITFLDSDDYLLRGSIAERWQGVQERLRHGAPETTIFGCGWIDFTANHEASRLRWPYPAATPRAFASGCWFSPGSCVILNGAKAVAAAGFQDETLRRFEDVDWFLSLALKGFSLEILPVAAIAIERQRVQRPEQIEAAAGAIRAKWRSVLDRTLFARLDSYMDLEIAAAYRFRGSKLRALRALSASLAKAPRLSLQLSPGWHLESLYGIPKDSISLEARR</sequence>
<gene>
    <name evidence="2" type="ORF">G6N73_13695</name>
</gene>
<dbReference type="CDD" id="cd00761">
    <property type="entry name" value="Glyco_tranf_GTA_type"/>
    <property type="match status" value="1"/>
</dbReference>
<reference evidence="2 3" key="1">
    <citation type="submission" date="2020-02" db="EMBL/GenBank/DDBJ databases">
        <title>Genome sequence of strain CCNWXJ40-4.</title>
        <authorList>
            <person name="Gao J."/>
            <person name="Sun J."/>
        </authorList>
    </citation>
    <scope>NUCLEOTIDE SEQUENCE [LARGE SCALE GENOMIC DNA]</scope>
    <source>
        <strain evidence="2 3">CCNWXJ 40-4</strain>
    </source>
</reference>
<proteinExistence type="predicted"/>
<dbReference type="InterPro" id="IPR029044">
    <property type="entry name" value="Nucleotide-diphossugar_trans"/>
</dbReference>
<dbReference type="EMBL" id="JAAKZF010000015">
    <property type="protein sequence ID" value="NGO52220.1"/>
    <property type="molecule type" value="Genomic_DNA"/>
</dbReference>
<dbReference type="Pfam" id="PF00535">
    <property type="entry name" value="Glycos_transf_2"/>
    <property type="match status" value="1"/>
</dbReference>
<dbReference type="PANTHER" id="PTHR43685">
    <property type="entry name" value="GLYCOSYLTRANSFERASE"/>
    <property type="match status" value="1"/>
</dbReference>
<dbReference type="PANTHER" id="PTHR43685:SF2">
    <property type="entry name" value="GLYCOSYLTRANSFERASE 2-LIKE DOMAIN-CONTAINING PROTEIN"/>
    <property type="match status" value="1"/>
</dbReference>
<dbReference type="InterPro" id="IPR001173">
    <property type="entry name" value="Glyco_trans_2-like"/>
</dbReference>